<reference evidence="3 4" key="1">
    <citation type="submission" date="2017-01" db="EMBL/GenBank/DDBJ databases">
        <title>Bacillus cereus isolates.</title>
        <authorList>
            <person name="Beno S.M."/>
        </authorList>
    </citation>
    <scope>NUCLEOTIDE SEQUENCE [LARGE SCALE GENOMIC DNA]</scope>
    <source>
        <strain evidence="3 4">FSL M7-1219</strain>
    </source>
</reference>
<evidence type="ECO:0000313" key="4">
    <source>
        <dbReference type="Proteomes" id="UP000191124"/>
    </source>
</evidence>
<gene>
    <name evidence="3" type="ORF">BW892_11150</name>
</gene>
<proteinExistence type="predicted"/>
<protein>
    <submittedName>
        <fullName evidence="3">Transglycosylase</fullName>
    </submittedName>
</protein>
<sequence length="457" mass="53379">MKNVKFFLVSLLFLHICTFFPLQGQAEEISVQEQNVSEVNEQEEQKEQNIKDREQSERTEIPPVEDEKKVVENEQEKEQREERKIETDRGIITVNKQELQVGEELRIAVEPNEKNTQSVKGVLQLQKNGEQYRQERVLSFEYEEETKRWVANYKVGMYDLQGNWNLQLVESYKEDEKEEVIENELNVPLIRINNETPTIDKELPKLEKVTIDEAKENFIERKKGESVHIRVKTVDIESVVKEVRVILKGKEEGNDITFLLDYNKHDLDWQKIIEITEALPSGPHQLIVEVTDAAGNKLVTESEYIISIIEQKVEDNEKIEEHENQNKLEDKKEAEKQEDSKIATPLPEEKLPVVQIPKQEETVNYFIKEPLKEKEEINYVIKESATDNKEVNNVKAHKEKKSKNDDQVVSKKKEKIEEQQEKKEEKSEQGVQASNVFAIISGLFVLFLVLKSNKEWG</sequence>
<feature type="region of interest" description="Disordered" evidence="1">
    <location>
        <begin position="388"/>
        <end position="430"/>
    </location>
</feature>
<dbReference type="Proteomes" id="UP000191124">
    <property type="component" value="Unassembled WGS sequence"/>
</dbReference>
<feature type="region of interest" description="Disordered" evidence="1">
    <location>
        <begin position="317"/>
        <end position="348"/>
    </location>
</feature>
<name>A0A1S9UYI2_BACCE</name>
<keyword evidence="2" id="KW-0732">Signal</keyword>
<feature type="region of interest" description="Disordered" evidence="1">
    <location>
        <begin position="34"/>
        <end position="84"/>
    </location>
</feature>
<comment type="caution">
    <text evidence="3">The sequence shown here is derived from an EMBL/GenBank/DDBJ whole genome shotgun (WGS) entry which is preliminary data.</text>
</comment>
<evidence type="ECO:0000256" key="2">
    <source>
        <dbReference type="SAM" id="SignalP"/>
    </source>
</evidence>
<dbReference type="EMBL" id="MUAL01000015">
    <property type="protein sequence ID" value="OOR27317.1"/>
    <property type="molecule type" value="Genomic_DNA"/>
</dbReference>
<feature type="compositionally biased region" description="Basic and acidic residues" evidence="1">
    <location>
        <begin position="43"/>
        <end position="84"/>
    </location>
</feature>
<feature type="compositionally biased region" description="Basic and acidic residues" evidence="1">
    <location>
        <begin position="402"/>
        <end position="428"/>
    </location>
</feature>
<dbReference type="RefSeq" id="WP_078180510.1">
    <property type="nucleotide sequence ID" value="NZ_MUAL01000015.1"/>
</dbReference>
<organism evidence="3 4">
    <name type="scientific">Bacillus cereus</name>
    <dbReference type="NCBI Taxonomy" id="1396"/>
    <lineage>
        <taxon>Bacteria</taxon>
        <taxon>Bacillati</taxon>
        <taxon>Bacillota</taxon>
        <taxon>Bacilli</taxon>
        <taxon>Bacillales</taxon>
        <taxon>Bacillaceae</taxon>
        <taxon>Bacillus</taxon>
        <taxon>Bacillus cereus group</taxon>
    </lineage>
</organism>
<feature type="signal peptide" evidence="2">
    <location>
        <begin position="1"/>
        <end position="26"/>
    </location>
</feature>
<evidence type="ECO:0000256" key="1">
    <source>
        <dbReference type="SAM" id="MobiDB-lite"/>
    </source>
</evidence>
<feature type="chain" id="PRO_5012413651" evidence="2">
    <location>
        <begin position="27"/>
        <end position="457"/>
    </location>
</feature>
<evidence type="ECO:0000313" key="3">
    <source>
        <dbReference type="EMBL" id="OOR27317.1"/>
    </source>
</evidence>
<accession>A0A1S9UYI2</accession>
<dbReference type="AlphaFoldDB" id="A0A1S9UYI2"/>